<sequence length="439" mass="47532">MRSKSGQSLLCPANNCRKGDGIPRPANKLCKRQPPHCAQCCKLAGGCSIPGHHATSALSLPSPSPSASSPNPLSEPPAPTEPRQPVDSSPPPSGSHVSRPSALQGGRITAVPQAHARSYARPLDENYGQAWFEAHAKTIEAERLLKSNVKMNADIDNTVNVVVWTRVGLAPDHLRLVNPTPGRFLPADHKPLIDMLAGDVISVYCTTPAPVWVKQQVTVPFLVSHDARILLRDASLVDSDLLGLQDELALLPLVKRRTPDMSTLETTSPLKRRRVMAAGGSGLQPQPYSSAIPSTCLGSTTLPVIGLGVSPLSSTPPLSAADTSSNLSSSLPPDSPPSRRCENGKKMFPWTYVCDMYPRMDAVVKLRTADEIEKNFLLAFPNTEFVLGTFYKHRKPYLDACALGIIQSLADMGRCEGGKWSRLKAETERRVKDGKSMWY</sequence>
<evidence type="ECO:0000256" key="1">
    <source>
        <dbReference type="SAM" id="MobiDB-lite"/>
    </source>
</evidence>
<reference evidence="2 3" key="1">
    <citation type="submission" date="2014-06" db="EMBL/GenBank/DDBJ databases">
        <authorList>
            <consortium name="DOE Joint Genome Institute"/>
            <person name="Kuo A."/>
            <person name="Kohler A."/>
            <person name="Nagy L.G."/>
            <person name="Floudas D."/>
            <person name="Copeland A."/>
            <person name="Barry K.W."/>
            <person name="Cichocki N."/>
            <person name="Veneault-Fourrey C."/>
            <person name="LaButti K."/>
            <person name="Lindquist E.A."/>
            <person name="Lipzen A."/>
            <person name="Lundell T."/>
            <person name="Morin E."/>
            <person name="Murat C."/>
            <person name="Sun H."/>
            <person name="Tunlid A."/>
            <person name="Henrissat B."/>
            <person name="Grigoriev I.V."/>
            <person name="Hibbett D.S."/>
            <person name="Martin F."/>
            <person name="Nordberg H.P."/>
            <person name="Cantor M.N."/>
            <person name="Hua S.X."/>
        </authorList>
    </citation>
    <scope>NUCLEOTIDE SEQUENCE [LARGE SCALE GENOMIC DNA]</scope>
    <source>
        <strain evidence="2 3">ATCC 200175</strain>
    </source>
</reference>
<reference evidence="3" key="2">
    <citation type="submission" date="2015-01" db="EMBL/GenBank/DDBJ databases">
        <title>Evolutionary Origins and Diversification of the Mycorrhizal Mutualists.</title>
        <authorList>
            <consortium name="DOE Joint Genome Institute"/>
            <consortium name="Mycorrhizal Genomics Consortium"/>
            <person name="Kohler A."/>
            <person name="Kuo A."/>
            <person name="Nagy L.G."/>
            <person name="Floudas D."/>
            <person name="Copeland A."/>
            <person name="Barry K.W."/>
            <person name="Cichocki N."/>
            <person name="Veneault-Fourrey C."/>
            <person name="LaButti K."/>
            <person name="Lindquist E.A."/>
            <person name="Lipzen A."/>
            <person name="Lundell T."/>
            <person name="Morin E."/>
            <person name="Murat C."/>
            <person name="Riley R."/>
            <person name="Ohm R."/>
            <person name="Sun H."/>
            <person name="Tunlid A."/>
            <person name="Henrissat B."/>
            <person name="Grigoriev I.V."/>
            <person name="Hibbett D.S."/>
            <person name="Martin F."/>
        </authorList>
    </citation>
    <scope>NUCLEOTIDE SEQUENCE [LARGE SCALE GENOMIC DNA]</scope>
    <source>
        <strain evidence="3">ATCC 200175</strain>
    </source>
</reference>
<evidence type="ECO:0000313" key="2">
    <source>
        <dbReference type="EMBL" id="KIJ07034.1"/>
    </source>
</evidence>
<dbReference type="AlphaFoldDB" id="A0A0C9SMZ5"/>
<organism evidence="2 3">
    <name type="scientific">Paxillus involutus ATCC 200175</name>
    <dbReference type="NCBI Taxonomy" id="664439"/>
    <lineage>
        <taxon>Eukaryota</taxon>
        <taxon>Fungi</taxon>
        <taxon>Dikarya</taxon>
        <taxon>Basidiomycota</taxon>
        <taxon>Agaricomycotina</taxon>
        <taxon>Agaricomycetes</taxon>
        <taxon>Agaricomycetidae</taxon>
        <taxon>Boletales</taxon>
        <taxon>Paxilineae</taxon>
        <taxon>Paxillaceae</taxon>
        <taxon>Paxillus</taxon>
    </lineage>
</organism>
<feature type="region of interest" description="Disordered" evidence="1">
    <location>
        <begin position="316"/>
        <end position="342"/>
    </location>
</feature>
<feature type="region of interest" description="Disordered" evidence="1">
    <location>
        <begin position="56"/>
        <end position="115"/>
    </location>
</feature>
<dbReference type="OrthoDB" id="2681792at2759"/>
<feature type="compositionally biased region" description="Low complexity" evidence="1">
    <location>
        <begin position="56"/>
        <end position="72"/>
    </location>
</feature>
<feature type="compositionally biased region" description="Low complexity" evidence="1">
    <location>
        <begin position="316"/>
        <end position="332"/>
    </location>
</feature>
<feature type="compositionally biased region" description="Pro residues" evidence="1">
    <location>
        <begin position="73"/>
        <end position="93"/>
    </location>
</feature>
<dbReference type="Proteomes" id="UP000053647">
    <property type="component" value="Unassembled WGS sequence"/>
</dbReference>
<dbReference type="EMBL" id="KN820046">
    <property type="protein sequence ID" value="KIJ07034.1"/>
    <property type="molecule type" value="Genomic_DNA"/>
</dbReference>
<gene>
    <name evidence="2" type="ORF">PAXINDRAFT_19766</name>
</gene>
<proteinExistence type="predicted"/>
<evidence type="ECO:0000313" key="3">
    <source>
        <dbReference type="Proteomes" id="UP000053647"/>
    </source>
</evidence>
<accession>A0A0C9SMZ5</accession>
<name>A0A0C9SMZ5_PAXIN</name>
<dbReference type="HOGENOM" id="CLU_047030_0_0_1"/>
<keyword evidence="3" id="KW-1185">Reference proteome</keyword>
<protein>
    <submittedName>
        <fullName evidence="2">Uncharacterized protein</fullName>
    </submittedName>
</protein>